<keyword evidence="2" id="KW-1185">Reference proteome</keyword>
<reference evidence="1 2" key="1">
    <citation type="submission" date="2020-07" db="EMBL/GenBank/DDBJ databases">
        <title>Taxonomic proposal: Crassvirales, a new order of highly abundant and diverse bacterial viruses.</title>
        <authorList>
            <person name="Shkoporov A.N."/>
            <person name="Stockdale S.R."/>
            <person name="Guerin E."/>
            <person name="Ross R.P."/>
            <person name="Hill C."/>
        </authorList>
    </citation>
    <scope>NUCLEOTIDE SEQUENCE [LARGE SCALE GENOMIC DNA]</scope>
</reference>
<name>A0A7M1RUP1_9CAUD</name>
<dbReference type="RefSeq" id="YP_010110305.1">
    <property type="nucleotide sequence ID" value="NC_055869.1"/>
</dbReference>
<protein>
    <submittedName>
        <fullName evidence="1">Endonuclease</fullName>
    </submittedName>
</protein>
<organism evidence="1 2">
    <name type="scientific">uncultured phage cr55_1</name>
    <dbReference type="NCBI Taxonomy" id="2772060"/>
    <lineage>
        <taxon>Viruses</taxon>
        <taxon>Duplodnaviria</taxon>
        <taxon>Heunggongvirae</taxon>
        <taxon>Uroviricota</taxon>
        <taxon>Caudoviricetes</taxon>
        <taxon>Crassvirales</taxon>
        <taxon>Suoliviridae</taxon>
        <taxon>Boorivirinae</taxon>
        <taxon>Culoivirus</taxon>
        <taxon>Culoivirus intestinalis</taxon>
    </lineage>
</organism>
<keyword evidence="1" id="KW-0540">Nuclease</keyword>
<accession>A0A7M1RUP1</accession>
<dbReference type="EMBL" id="MT774376">
    <property type="protein sequence ID" value="QOR58147.1"/>
    <property type="molecule type" value="Genomic_DNA"/>
</dbReference>
<dbReference type="Proteomes" id="UP000594086">
    <property type="component" value="Segment"/>
</dbReference>
<proteinExistence type="predicted"/>
<dbReference type="Gene3D" id="3.40.91.30">
    <property type="match status" value="1"/>
</dbReference>
<evidence type="ECO:0000313" key="2">
    <source>
        <dbReference type="Proteomes" id="UP000594086"/>
    </source>
</evidence>
<dbReference type="InterPro" id="IPR009414">
    <property type="entry name" value="DUF1064"/>
</dbReference>
<dbReference type="KEGG" id="vg:65128602"/>
<dbReference type="Pfam" id="PF06356">
    <property type="entry name" value="DUF1064"/>
    <property type="match status" value="1"/>
</dbReference>
<evidence type="ECO:0000313" key="1">
    <source>
        <dbReference type="EMBL" id="QOR58147.1"/>
    </source>
</evidence>
<keyword evidence="1" id="KW-0378">Hydrolase</keyword>
<dbReference type="GeneID" id="65128602"/>
<dbReference type="GO" id="GO:0004519">
    <property type="term" value="F:endonuclease activity"/>
    <property type="evidence" value="ECO:0007669"/>
    <property type="project" value="UniProtKB-KW"/>
</dbReference>
<sequence>MKSIRRKRKTSQNKKVKNATPNVYDGIQFKSQLETYVYKQLKAHNLKAEYEPIKFELIPSFTFCGKKIRAMTYTPDFVGDNFIIEAKGRPNDVWPYKWKWFMWSLLNKGLAEKYKLFVVHNHKETDECIRRIQEL</sequence>
<keyword evidence="1" id="KW-0255">Endonuclease</keyword>